<dbReference type="EMBL" id="JBHLUH010000012">
    <property type="protein sequence ID" value="MFC0528251.1"/>
    <property type="molecule type" value="Genomic_DNA"/>
</dbReference>
<accession>A0ABV6M0N9</accession>
<organism evidence="2 3">
    <name type="scientific">Phytohabitans kaempferiae</name>
    <dbReference type="NCBI Taxonomy" id="1620943"/>
    <lineage>
        <taxon>Bacteria</taxon>
        <taxon>Bacillati</taxon>
        <taxon>Actinomycetota</taxon>
        <taxon>Actinomycetes</taxon>
        <taxon>Micromonosporales</taxon>
        <taxon>Micromonosporaceae</taxon>
    </lineage>
</organism>
<proteinExistence type="predicted"/>
<evidence type="ECO:0000256" key="1">
    <source>
        <dbReference type="SAM" id="MobiDB-lite"/>
    </source>
</evidence>
<comment type="caution">
    <text evidence="2">The sequence shown here is derived from an EMBL/GenBank/DDBJ whole genome shotgun (WGS) entry which is preliminary data.</text>
</comment>
<sequence length="164" mass="17072">MADPLVTEAMKKAAVAWVSVGDGPALALWCLPIDDALYVVSGPGEQSAPGLADAGAARVSLRGDHGGRIVTWPAEVTRVDPGSEEWATVAPQLAAKRLNAPGSATALAERWAAECAVNRLAPAGEPEARSDGSEATPPRESPAARPAKRPFRLHRVRGARPSSR</sequence>
<feature type="compositionally biased region" description="Basic residues" evidence="1">
    <location>
        <begin position="146"/>
        <end position="164"/>
    </location>
</feature>
<keyword evidence="3" id="KW-1185">Reference proteome</keyword>
<dbReference type="RefSeq" id="WP_377249520.1">
    <property type="nucleotide sequence ID" value="NZ_JBHLUH010000012.1"/>
</dbReference>
<gene>
    <name evidence="2" type="ORF">ACFFIA_11325</name>
</gene>
<name>A0ABV6M0N9_9ACTN</name>
<evidence type="ECO:0008006" key="4">
    <source>
        <dbReference type="Google" id="ProtNLM"/>
    </source>
</evidence>
<feature type="region of interest" description="Disordered" evidence="1">
    <location>
        <begin position="122"/>
        <end position="164"/>
    </location>
</feature>
<protein>
    <recommendedName>
        <fullName evidence="4">Pyridoxamine 5'-phosphate oxidase putative domain-containing protein</fullName>
    </recommendedName>
</protein>
<dbReference type="Proteomes" id="UP001589867">
    <property type="component" value="Unassembled WGS sequence"/>
</dbReference>
<evidence type="ECO:0000313" key="2">
    <source>
        <dbReference type="EMBL" id="MFC0528251.1"/>
    </source>
</evidence>
<reference evidence="2 3" key="1">
    <citation type="submission" date="2024-09" db="EMBL/GenBank/DDBJ databases">
        <authorList>
            <person name="Sun Q."/>
            <person name="Mori K."/>
        </authorList>
    </citation>
    <scope>NUCLEOTIDE SEQUENCE [LARGE SCALE GENOMIC DNA]</scope>
    <source>
        <strain evidence="2 3">TBRC 3947</strain>
    </source>
</reference>
<evidence type="ECO:0000313" key="3">
    <source>
        <dbReference type="Proteomes" id="UP001589867"/>
    </source>
</evidence>